<reference evidence="2" key="2">
    <citation type="submission" date="2020-06" db="EMBL/GenBank/DDBJ databases">
        <authorList>
            <person name="Sheffer M."/>
        </authorList>
    </citation>
    <scope>NUCLEOTIDE SEQUENCE</scope>
</reference>
<sequence length="315" mass="36322">METVLKDRKQLRRLFTIACNSFDKAENQLSCADKINKLKLIEKKALLKMACEEKFKQLLYSEKTSDTEIEREVDESETYIDRWRSLNQKLESFVIEQLSSKNESFNIEFLQDEVESEERILLASRSFNASKPKAEVKYNKFSGDKKMSENKTRNVKFYEAPSATDLLTSSQVSKQCIFCSNAHYSGDCFKVRKMPLKQREAIVQQSHNCFLCLKTGHSVRDCNVRASCLCCGKKHHILLCRKMNPISESKDKESLEVDKRTDSSSEMDQALSNLSTNPNVVLQTFKVVGGCRVDSLYLLILSMFQLLFCSEWQRS</sequence>
<keyword evidence="3" id="KW-1185">Reference proteome</keyword>
<evidence type="ECO:0000313" key="3">
    <source>
        <dbReference type="Proteomes" id="UP000807504"/>
    </source>
</evidence>
<proteinExistence type="predicted"/>
<gene>
    <name evidence="2" type="ORF">HNY73_003887</name>
</gene>
<dbReference type="PANTHER" id="PTHR47331:SF5">
    <property type="entry name" value="RIBONUCLEASE H"/>
    <property type="match status" value="1"/>
</dbReference>
<protein>
    <recommendedName>
        <fullName evidence="4">CCHC-type domain-containing protein</fullName>
    </recommendedName>
</protein>
<evidence type="ECO:0000256" key="1">
    <source>
        <dbReference type="SAM" id="MobiDB-lite"/>
    </source>
</evidence>
<dbReference type="AlphaFoldDB" id="A0A8T0FQ20"/>
<evidence type="ECO:0008006" key="4">
    <source>
        <dbReference type="Google" id="ProtNLM"/>
    </source>
</evidence>
<feature type="compositionally biased region" description="Basic and acidic residues" evidence="1">
    <location>
        <begin position="251"/>
        <end position="263"/>
    </location>
</feature>
<organism evidence="2 3">
    <name type="scientific">Argiope bruennichi</name>
    <name type="common">Wasp spider</name>
    <name type="synonym">Aranea bruennichi</name>
    <dbReference type="NCBI Taxonomy" id="94029"/>
    <lineage>
        <taxon>Eukaryota</taxon>
        <taxon>Metazoa</taxon>
        <taxon>Ecdysozoa</taxon>
        <taxon>Arthropoda</taxon>
        <taxon>Chelicerata</taxon>
        <taxon>Arachnida</taxon>
        <taxon>Araneae</taxon>
        <taxon>Araneomorphae</taxon>
        <taxon>Entelegynae</taxon>
        <taxon>Araneoidea</taxon>
        <taxon>Araneidae</taxon>
        <taxon>Argiope</taxon>
    </lineage>
</organism>
<evidence type="ECO:0000313" key="2">
    <source>
        <dbReference type="EMBL" id="KAF8792268.1"/>
    </source>
</evidence>
<name>A0A8T0FQ20_ARGBR</name>
<accession>A0A8T0FQ20</accession>
<dbReference type="PANTHER" id="PTHR47331">
    <property type="entry name" value="PHD-TYPE DOMAIN-CONTAINING PROTEIN"/>
    <property type="match status" value="1"/>
</dbReference>
<comment type="caution">
    <text evidence="2">The sequence shown here is derived from an EMBL/GenBank/DDBJ whole genome shotgun (WGS) entry which is preliminary data.</text>
</comment>
<dbReference type="EMBL" id="JABXBU010000003">
    <property type="protein sequence ID" value="KAF8792268.1"/>
    <property type="molecule type" value="Genomic_DNA"/>
</dbReference>
<dbReference type="Proteomes" id="UP000807504">
    <property type="component" value="Unassembled WGS sequence"/>
</dbReference>
<reference evidence="2" key="1">
    <citation type="journal article" date="2020" name="bioRxiv">
        <title>Chromosome-level reference genome of the European wasp spider Argiope bruennichi: a resource for studies on range expansion and evolutionary adaptation.</title>
        <authorList>
            <person name="Sheffer M.M."/>
            <person name="Hoppe A."/>
            <person name="Krehenwinkel H."/>
            <person name="Uhl G."/>
            <person name="Kuss A.W."/>
            <person name="Jensen L."/>
            <person name="Jensen C."/>
            <person name="Gillespie R.G."/>
            <person name="Hoff K.J."/>
            <person name="Prost S."/>
        </authorList>
    </citation>
    <scope>NUCLEOTIDE SEQUENCE</scope>
</reference>
<feature type="region of interest" description="Disordered" evidence="1">
    <location>
        <begin position="251"/>
        <end position="270"/>
    </location>
</feature>